<dbReference type="SUPFAM" id="SSF55811">
    <property type="entry name" value="Nudix"/>
    <property type="match status" value="1"/>
</dbReference>
<dbReference type="CDD" id="cd03671">
    <property type="entry name" value="NUDIX_Ap4A_hydrolase_plant_like"/>
    <property type="match status" value="1"/>
</dbReference>
<dbReference type="InterPro" id="IPR022927">
    <property type="entry name" value="RppH"/>
</dbReference>
<organism evidence="4">
    <name type="scientific">hydrothermal vent metagenome</name>
    <dbReference type="NCBI Taxonomy" id="652676"/>
    <lineage>
        <taxon>unclassified sequences</taxon>
        <taxon>metagenomes</taxon>
        <taxon>ecological metagenomes</taxon>
    </lineage>
</organism>
<feature type="domain" description="Nudix hydrolase" evidence="3">
    <location>
        <begin position="13"/>
        <end position="155"/>
    </location>
</feature>
<dbReference type="PANTHER" id="PTHR43736">
    <property type="entry name" value="ADP-RIBOSE PYROPHOSPHATASE"/>
    <property type="match status" value="1"/>
</dbReference>
<evidence type="ECO:0000256" key="1">
    <source>
        <dbReference type="ARBA" id="ARBA00001936"/>
    </source>
</evidence>
<name>A0A160TU23_9ZZZZ</name>
<evidence type="ECO:0000313" key="4">
    <source>
        <dbReference type="EMBL" id="CUS51686.1"/>
    </source>
</evidence>
<dbReference type="NCBIfam" id="NF001938">
    <property type="entry name" value="PRK00714.1-5"/>
    <property type="match status" value="1"/>
</dbReference>
<proteinExistence type="inferred from homology"/>
<dbReference type="PROSITE" id="PS51462">
    <property type="entry name" value="NUDIX"/>
    <property type="match status" value="1"/>
</dbReference>
<dbReference type="NCBIfam" id="NF001937">
    <property type="entry name" value="PRK00714.1-4"/>
    <property type="match status" value="1"/>
</dbReference>
<keyword evidence="2 4" id="KW-0378">Hydrolase</keyword>
<dbReference type="Pfam" id="PF00293">
    <property type="entry name" value="NUDIX"/>
    <property type="match status" value="1"/>
</dbReference>
<dbReference type="EC" id="3.6.1.-" evidence="4"/>
<gene>
    <name evidence="4" type="ORF">MGWOODY_XGa2416</name>
</gene>
<comment type="cofactor">
    <cofactor evidence="1">
        <name>Mn(2+)</name>
        <dbReference type="ChEBI" id="CHEBI:29035"/>
    </cofactor>
</comment>
<dbReference type="AlphaFoldDB" id="A0A160TU23"/>
<dbReference type="PRINTS" id="PR00502">
    <property type="entry name" value="NUDIXFAMILY"/>
</dbReference>
<reference evidence="4" key="1">
    <citation type="submission" date="2015-10" db="EMBL/GenBank/DDBJ databases">
        <authorList>
            <person name="Gilbert D.G."/>
        </authorList>
    </citation>
    <scope>NUCLEOTIDE SEQUENCE</scope>
</reference>
<dbReference type="PROSITE" id="PS00893">
    <property type="entry name" value="NUDIX_BOX"/>
    <property type="match status" value="1"/>
</dbReference>
<dbReference type="InterPro" id="IPR020084">
    <property type="entry name" value="NUDIX_hydrolase_CS"/>
</dbReference>
<dbReference type="EMBL" id="CZRL01000064">
    <property type="protein sequence ID" value="CUS51686.1"/>
    <property type="molecule type" value="Genomic_DNA"/>
</dbReference>
<sequence length="168" mass="19961">MQLPDDQSIDKDGYRPNVGIILCNGGGQVLWARRSRHDGWQFPQGGVERGESVLDAVYRELHEEVGLLPEHVEVIGHTQKWLRYDVPRTHIRSQGMLFRGQKQMWYLLHMLADDNQVCLDHAERPEFDEWRWVDYWQPLKQIVSFKRRVYRRALTELEPMVIRIDLPT</sequence>
<dbReference type="InterPro" id="IPR000086">
    <property type="entry name" value="NUDIX_hydrolase_dom"/>
</dbReference>
<evidence type="ECO:0000259" key="3">
    <source>
        <dbReference type="PROSITE" id="PS51462"/>
    </source>
</evidence>
<dbReference type="GO" id="GO:0016462">
    <property type="term" value="F:pyrophosphatase activity"/>
    <property type="evidence" value="ECO:0007669"/>
    <property type="project" value="UniProtKB-ARBA"/>
</dbReference>
<dbReference type="InterPro" id="IPR020476">
    <property type="entry name" value="Nudix_hydrolase"/>
</dbReference>
<dbReference type="Gene3D" id="3.90.79.10">
    <property type="entry name" value="Nucleoside Triphosphate Pyrophosphohydrolase"/>
    <property type="match status" value="1"/>
</dbReference>
<evidence type="ECO:0000256" key="2">
    <source>
        <dbReference type="ARBA" id="ARBA00022801"/>
    </source>
</evidence>
<dbReference type="InterPro" id="IPR015797">
    <property type="entry name" value="NUDIX_hydrolase-like_dom_sf"/>
</dbReference>
<accession>A0A160TU23</accession>
<protein>
    <submittedName>
        <fullName evidence="4">Adenosine (5')-pentaphospho-(5'')-adenosine pyrophosphohydrolase</fullName>
        <ecNumber evidence="4">3.6.1.-</ecNumber>
    </submittedName>
</protein>
<dbReference type="PANTHER" id="PTHR43736:SF1">
    <property type="entry name" value="DIHYDRONEOPTERIN TRIPHOSPHATE DIPHOSPHATASE"/>
    <property type="match status" value="1"/>
</dbReference>
<dbReference type="HAMAP" id="MF_00298">
    <property type="entry name" value="Nudix_RppH"/>
    <property type="match status" value="1"/>
</dbReference>